<dbReference type="PANTHER" id="PTHR33525:SF6">
    <property type="entry name" value="HDOD DOMAIN-CONTAINING PROTEIN"/>
    <property type="match status" value="1"/>
</dbReference>
<dbReference type="Proteomes" id="UP001501565">
    <property type="component" value="Unassembled WGS sequence"/>
</dbReference>
<dbReference type="InterPro" id="IPR013976">
    <property type="entry name" value="HDOD"/>
</dbReference>
<dbReference type="InterPro" id="IPR052340">
    <property type="entry name" value="RNase_Y/CdgJ"/>
</dbReference>
<dbReference type="PROSITE" id="PS51833">
    <property type="entry name" value="HDOD"/>
    <property type="match status" value="1"/>
</dbReference>
<dbReference type="EMBL" id="BAABBN010000012">
    <property type="protein sequence ID" value="GAA3935251.1"/>
    <property type="molecule type" value="Genomic_DNA"/>
</dbReference>
<evidence type="ECO:0000313" key="3">
    <source>
        <dbReference type="Proteomes" id="UP001501565"/>
    </source>
</evidence>
<organism evidence="2 3">
    <name type="scientific">Litoribacillus peritrichatus</name>
    <dbReference type="NCBI Taxonomy" id="718191"/>
    <lineage>
        <taxon>Bacteria</taxon>
        <taxon>Pseudomonadati</taxon>
        <taxon>Pseudomonadota</taxon>
        <taxon>Gammaproteobacteria</taxon>
        <taxon>Oceanospirillales</taxon>
        <taxon>Oceanospirillaceae</taxon>
        <taxon>Litoribacillus</taxon>
    </lineage>
</organism>
<dbReference type="PANTHER" id="PTHR33525">
    <property type="match status" value="1"/>
</dbReference>
<gene>
    <name evidence="2" type="ORF">GCM10022277_34730</name>
</gene>
<protein>
    <recommendedName>
        <fullName evidence="1">HDOD domain-containing protein</fullName>
    </recommendedName>
</protein>
<name>A0ABP7N2D9_9GAMM</name>
<keyword evidence="3" id="KW-1185">Reference proteome</keyword>
<feature type="domain" description="HDOD" evidence="1">
    <location>
        <begin position="18"/>
        <end position="208"/>
    </location>
</feature>
<accession>A0ABP7N2D9</accession>
<evidence type="ECO:0000313" key="2">
    <source>
        <dbReference type="EMBL" id="GAA3935251.1"/>
    </source>
</evidence>
<evidence type="ECO:0000259" key="1">
    <source>
        <dbReference type="PROSITE" id="PS51833"/>
    </source>
</evidence>
<sequence length="278" mass="31473">MALDPVSELFDDAVNQLKGIVFPVKPRLLSNISSVYPDTEAMSELLMADPALCLSVLKANSFQKSSELSQTSIQEAIDELGGERLMIMIKAVMFIMAKHGDFHQWDFEDFWETSKQVADITTELARQLNIPLVDEAQCVGILHNAGMPFLWQKHPNYFDQIKELDGKSLIAREDELFKCDHATIGFYIAKGLNLDHSVCEVIRLHHFSEDILCKSQVADDKTQTLLALLKIAENIAEEQFQLVHSSDQTEWDRMKGCVFEILGISELDYEDLAGMFQN</sequence>
<dbReference type="SUPFAM" id="SSF109604">
    <property type="entry name" value="HD-domain/PDEase-like"/>
    <property type="match status" value="1"/>
</dbReference>
<comment type="caution">
    <text evidence="2">The sequence shown here is derived from an EMBL/GenBank/DDBJ whole genome shotgun (WGS) entry which is preliminary data.</text>
</comment>
<dbReference type="Pfam" id="PF08668">
    <property type="entry name" value="HDOD"/>
    <property type="match status" value="1"/>
</dbReference>
<proteinExistence type="predicted"/>
<dbReference type="Gene3D" id="1.10.3210.10">
    <property type="entry name" value="Hypothetical protein af1432"/>
    <property type="match status" value="1"/>
</dbReference>
<reference evidence="3" key="1">
    <citation type="journal article" date="2019" name="Int. J. Syst. Evol. Microbiol.">
        <title>The Global Catalogue of Microorganisms (GCM) 10K type strain sequencing project: providing services to taxonomists for standard genome sequencing and annotation.</title>
        <authorList>
            <consortium name="The Broad Institute Genomics Platform"/>
            <consortium name="The Broad Institute Genome Sequencing Center for Infectious Disease"/>
            <person name="Wu L."/>
            <person name="Ma J."/>
        </authorList>
    </citation>
    <scope>NUCLEOTIDE SEQUENCE [LARGE SCALE GENOMIC DNA]</scope>
    <source>
        <strain evidence="3">JCM 17551</strain>
    </source>
</reference>
<dbReference type="RefSeq" id="WP_344799868.1">
    <property type="nucleotide sequence ID" value="NZ_BAABBN010000012.1"/>
</dbReference>